<reference evidence="3" key="2">
    <citation type="submission" date="2025-08" db="UniProtKB">
        <authorList>
            <consortium name="Ensembl"/>
        </authorList>
    </citation>
    <scope>IDENTIFICATION</scope>
</reference>
<reference evidence="3 4" key="1">
    <citation type="submission" date="2020-10" db="EMBL/GenBank/DDBJ databases">
        <title>Pygocentrus nattereri (red-bellied piranha) genome, fPygNat1, primary haplotype.</title>
        <authorList>
            <person name="Myers G."/>
            <person name="Meyer A."/>
            <person name="Karagic N."/>
            <person name="Pippel M."/>
            <person name="Winkler S."/>
            <person name="Tracey A."/>
            <person name="Wood J."/>
            <person name="Formenti G."/>
            <person name="Howe K."/>
            <person name="Fedrigo O."/>
            <person name="Jarvis E.D."/>
        </authorList>
    </citation>
    <scope>NUCLEOTIDE SEQUENCE [LARGE SCALE GENOMIC DNA]</scope>
</reference>
<keyword evidence="4" id="KW-1185">Reference proteome</keyword>
<evidence type="ECO:0000256" key="1">
    <source>
        <dbReference type="ARBA" id="ARBA00023125"/>
    </source>
</evidence>
<dbReference type="STRING" id="42514.ENSPNAP00000016747"/>
<dbReference type="InterPro" id="IPR006600">
    <property type="entry name" value="HTH_CenpB_DNA-bd_dom"/>
</dbReference>
<dbReference type="GeneTree" id="ENSGT01150000290368"/>
<accession>A0A3B4CXB7</accession>
<protein>
    <recommendedName>
        <fullName evidence="2">HTH CENPB-type domain-containing protein</fullName>
    </recommendedName>
</protein>
<reference evidence="3" key="3">
    <citation type="submission" date="2025-09" db="UniProtKB">
        <authorList>
            <consortium name="Ensembl"/>
        </authorList>
    </citation>
    <scope>IDENTIFICATION</scope>
</reference>
<name>A0A3B4CXB7_PYGNA</name>
<evidence type="ECO:0000259" key="2">
    <source>
        <dbReference type="PROSITE" id="PS51253"/>
    </source>
</evidence>
<keyword evidence="1" id="KW-0238">DNA-binding</keyword>
<dbReference type="Gene3D" id="1.10.10.60">
    <property type="entry name" value="Homeodomain-like"/>
    <property type="match status" value="1"/>
</dbReference>
<dbReference type="GO" id="GO:0003677">
    <property type="term" value="F:DNA binding"/>
    <property type="evidence" value="ECO:0007669"/>
    <property type="project" value="UniProtKB-KW"/>
</dbReference>
<dbReference type="PROSITE" id="PS51253">
    <property type="entry name" value="HTH_CENPB"/>
    <property type="match status" value="1"/>
</dbReference>
<dbReference type="SUPFAM" id="SSF46689">
    <property type="entry name" value="Homeodomain-like"/>
    <property type="match status" value="1"/>
</dbReference>
<dbReference type="Pfam" id="PF03221">
    <property type="entry name" value="HTH_Tnp_Tc5"/>
    <property type="match status" value="1"/>
</dbReference>
<evidence type="ECO:0000313" key="4">
    <source>
        <dbReference type="Proteomes" id="UP001501920"/>
    </source>
</evidence>
<dbReference type="Ensembl" id="ENSPNAT00000025403.2">
    <property type="protein sequence ID" value="ENSPNAP00000016747.2"/>
    <property type="gene ID" value="ENSPNAG00000022936.2"/>
</dbReference>
<evidence type="ECO:0000313" key="3">
    <source>
        <dbReference type="Ensembl" id="ENSPNAP00000016747.2"/>
    </source>
</evidence>
<dbReference type="Proteomes" id="UP001501920">
    <property type="component" value="Chromosome 14"/>
</dbReference>
<organism evidence="3 4">
    <name type="scientific">Pygocentrus nattereri</name>
    <name type="common">Red-bellied piranha</name>
    <dbReference type="NCBI Taxonomy" id="42514"/>
    <lineage>
        <taxon>Eukaryota</taxon>
        <taxon>Metazoa</taxon>
        <taxon>Chordata</taxon>
        <taxon>Craniata</taxon>
        <taxon>Vertebrata</taxon>
        <taxon>Euteleostomi</taxon>
        <taxon>Actinopterygii</taxon>
        <taxon>Neopterygii</taxon>
        <taxon>Teleostei</taxon>
        <taxon>Ostariophysi</taxon>
        <taxon>Characiformes</taxon>
        <taxon>Characoidei</taxon>
        <taxon>Pygocentrus</taxon>
    </lineage>
</organism>
<proteinExistence type="predicted"/>
<dbReference type="AlphaFoldDB" id="A0A3B4CXB7"/>
<feature type="domain" description="HTH CENPB-type" evidence="2">
    <location>
        <begin position="1"/>
        <end position="53"/>
    </location>
</feature>
<sequence length="81" mass="9885">EESHHLLWLEDQNQRRIPVIIQEKAKRYEREDFVASRGWFMRFKARANFHNIKVQGEADSVDEKYVRMFRLTPKIGLRRNV</sequence>
<dbReference type="InterPro" id="IPR009057">
    <property type="entry name" value="Homeodomain-like_sf"/>
</dbReference>